<feature type="chain" id="PRO_5008101249" evidence="4">
    <location>
        <begin position="18"/>
        <end position="281"/>
    </location>
</feature>
<dbReference type="GeneID" id="28852371"/>
<dbReference type="PROSITE" id="PS51212">
    <property type="entry name" value="WSC"/>
    <property type="match status" value="2"/>
</dbReference>
<dbReference type="PANTHER" id="PTHR45964:SF5">
    <property type="entry name" value="WSCD FAMILY MEMBER CG9164"/>
    <property type="match status" value="1"/>
</dbReference>
<keyword evidence="8" id="KW-1185">Reference proteome</keyword>
<organism evidence="7 8">
    <name type="scientific">Pochonia chlamydosporia 170</name>
    <dbReference type="NCBI Taxonomy" id="1380566"/>
    <lineage>
        <taxon>Eukaryota</taxon>
        <taxon>Fungi</taxon>
        <taxon>Dikarya</taxon>
        <taxon>Ascomycota</taxon>
        <taxon>Pezizomycotina</taxon>
        <taxon>Sordariomycetes</taxon>
        <taxon>Hypocreomycetidae</taxon>
        <taxon>Hypocreales</taxon>
        <taxon>Clavicipitaceae</taxon>
        <taxon>Pochonia</taxon>
    </lineage>
</organism>
<feature type="domain" description="WSC" evidence="6">
    <location>
        <begin position="95"/>
        <end position="185"/>
    </location>
</feature>
<feature type="domain" description="WSC" evidence="6">
    <location>
        <begin position="187"/>
        <end position="279"/>
    </location>
</feature>
<dbReference type="RefSeq" id="XP_018137768.1">
    <property type="nucleotide sequence ID" value="XM_018288377.1"/>
</dbReference>
<dbReference type="PROSITE" id="PS50941">
    <property type="entry name" value="CHIT_BIND_I_2"/>
    <property type="match status" value="1"/>
</dbReference>
<dbReference type="Pfam" id="PF01822">
    <property type="entry name" value="WSC"/>
    <property type="match status" value="2"/>
</dbReference>
<evidence type="ECO:0000313" key="8">
    <source>
        <dbReference type="Proteomes" id="UP000078397"/>
    </source>
</evidence>
<dbReference type="InterPro" id="IPR051589">
    <property type="entry name" value="Sialate-O-sulfotransferase"/>
</dbReference>
<dbReference type="PANTHER" id="PTHR45964">
    <property type="entry name" value="WSCD FAMILY MEMBER CG9164"/>
    <property type="match status" value="1"/>
</dbReference>
<feature type="signal peptide" evidence="4">
    <location>
        <begin position="1"/>
        <end position="17"/>
    </location>
</feature>
<evidence type="ECO:0000256" key="2">
    <source>
        <dbReference type="ARBA" id="ARBA00022737"/>
    </source>
</evidence>
<keyword evidence="3" id="KW-1015">Disulfide bond</keyword>
<dbReference type="AlphaFoldDB" id="A0A179F2Z8"/>
<evidence type="ECO:0000259" key="5">
    <source>
        <dbReference type="PROSITE" id="PS50941"/>
    </source>
</evidence>
<accession>A0A179F2Z8</accession>
<proteinExistence type="predicted"/>
<dbReference type="SMART" id="SM00270">
    <property type="entry name" value="ChtBD1"/>
    <property type="match status" value="1"/>
</dbReference>
<keyword evidence="4" id="KW-0732">Signal</keyword>
<keyword evidence="1 3" id="KW-0147">Chitin-binding</keyword>
<evidence type="ECO:0000259" key="6">
    <source>
        <dbReference type="PROSITE" id="PS51212"/>
    </source>
</evidence>
<feature type="disulfide bond" evidence="3">
    <location>
        <begin position="63"/>
        <end position="77"/>
    </location>
</feature>
<comment type="caution">
    <text evidence="3">Lacks conserved residue(s) required for the propagation of feature annotation.</text>
</comment>
<dbReference type="InterPro" id="IPR002889">
    <property type="entry name" value="WSC_carb-bd"/>
</dbReference>
<dbReference type="Proteomes" id="UP000078397">
    <property type="component" value="Unassembled WGS sequence"/>
</dbReference>
<keyword evidence="2" id="KW-0677">Repeat</keyword>
<dbReference type="Gene3D" id="3.30.60.10">
    <property type="entry name" value="Endochitinase-like"/>
    <property type="match status" value="1"/>
</dbReference>
<dbReference type="SUPFAM" id="SSF57016">
    <property type="entry name" value="Plant lectins/antimicrobial peptides"/>
    <property type="match status" value="1"/>
</dbReference>
<feature type="domain" description="Chitin-binding type-1" evidence="5">
    <location>
        <begin position="43"/>
        <end position="90"/>
    </location>
</feature>
<evidence type="ECO:0000313" key="7">
    <source>
        <dbReference type="EMBL" id="OAQ59807.1"/>
    </source>
</evidence>
<gene>
    <name evidence="7" type="ORF">VFPPC_09920</name>
</gene>
<evidence type="ECO:0000256" key="3">
    <source>
        <dbReference type="PROSITE-ProRule" id="PRU00261"/>
    </source>
</evidence>
<dbReference type="SMART" id="SM00321">
    <property type="entry name" value="WSC"/>
    <property type="match status" value="2"/>
</dbReference>
<dbReference type="CDD" id="cd11618">
    <property type="entry name" value="ChtBD1_1"/>
    <property type="match status" value="1"/>
</dbReference>
<dbReference type="Pfam" id="PF00187">
    <property type="entry name" value="Chitin_bind_1"/>
    <property type="match status" value="1"/>
</dbReference>
<dbReference type="KEGG" id="pchm:VFPPC_09920"/>
<protein>
    <submittedName>
        <fullName evidence="7">WSC domain-containing protein</fullName>
    </submittedName>
</protein>
<dbReference type="STRING" id="1380566.A0A179F2Z8"/>
<dbReference type="InterPro" id="IPR036861">
    <property type="entry name" value="Endochitinase-like_sf"/>
</dbReference>
<comment type="caution">
    <text evidence="7">The sequence shown here is derived from an EMBL/GenBank/DDBJ whole genome shotgun (WGS) entry which is preliminary data.</text>
</comment>
<evidence type="ECO:0000256" key="4">
    <source>
        <dbReference type="SAM" id="SignalP"/>
    </source>
</evidence>
<evidence type="ECO:0000256" key="1">
    <source>
        <dbReference type="ARBA" id="ARBA00022669"/>
    </source>
</evidence>
<reference evidence="7 8" key="1">
    <citation type="journal article" date="2016" name="PLoS Pathog.">
        <title>Biosynthesis of antibiotic leucinostatins in bio-control fungus Purpureocillium lilacinum and their inhibition on phytophthora revealed by genome mining.</title>
        <authorList>
            <person name="Wang G."/>
            <person name="Liu Z."/>
            <person name="Lin R."/>
            <person name="Li E."/>
            <person name="Mao Z."/>
            <person name="Ling J."/>
            <person name="Yang Y."/>
            <person name="Yin W.B."/>
            <person name="Xie B."/>
        </authorList>
    </citation>
    <scope>NUCLEOTIDE SEQUENCE [LARGE SCALE GENOMIC DNA]</scope>
    <source>
        <strain evidence="7">170</strain>
    </source>
</reference>
<name>A0A179F2Z8_METCM</name>
<dbReference type="GO" id="GO:0008061">
    <property type="term" value="F:chitin binding"/>
    <property type="evidence" value="ECO:0007669"/>
    <property type="project" value="UniProtKB-UniRule"/>
</dbReference>
<dbReference type="EMBL" id="LSBJ02000004">
    <property type="protein sequence ID" value="OAQ59807.1"/>
    <property type="molecule type" value="Genomic_DNA"/>
</dbReference>
<sequence length="281" mass="28181">MISSVVVLVSAAMAVRAMPSSVFEPTSNVHAFQVRAAGSPSTDGICGAFNGSSVCVASGFGPCCSQFGYCGSSDLHCGTGCQTGFGSCGTAPDPQVKDLGCFTDSTSARVLPFMINLAGNTPAKCSKACDDAGFAYSGVEFGSQCWCGSAPQQPLVTSAGCTMDCAGDSAQKCGGSNAIRIFSAIPTWQNKGCYSDATNSRTLSTSLNLAGNTNKKCQDACAAAGYKYAGTEFGSQCFCGNSIDNNGAAIAATSCNKACAGDSTTTCGGANALSLFLLLGA</sequence>
<dbReference type="OrthoDB" id="4935082at2759"/>
<dbReference type="InterPro" id="IPR001002">
    <property type="entry name" value="Chitin-bd_1"/>
</dbReference>